<feature type="transmembrane region" description="Helical" evidence="1">
    <location>
        <begin position="216"/>
        <end position="236"/>
    </location>
</feature>
<feature type="transmembrane region" description="Helical" evidence="1">
    <location>
        <begin position="257"/>
        <end position="281"/>
    </location>
</feature>
<keyword evidence="1" id="KW-1133">Transmembrane helix</keyword>
<feature type="transmembrane region" description="Helical" evidence="1">
    <location>
        <begin position="293"/>
        <end position="312"/>
    </location>
</feature>
<proteinExistence type="predicted"/>
<dbReference type="RefSeq" id="WP_349431513.1">
    <property type="nucleotide sequence ID" value="NZ_CP157743.1"/>
</dbReference>
<keyword evidence="1" id="KW-0812">Transmembrane</keyword>
<feature type="transmembrane region" description="Helical" evidence="1">
    <location>
        <begin position="319"/>
        <end position="336"/>
    </location>
</feature>
<feature type="transmembrane region" description="Helical" evidence="1">
    <location>
        <begin position="356"/>
        <end position="382"/>
    </location>
</feature>
<name>A0AAU7NT56_9GAMM</name>
<feature type="transmembrane region" description="Helical" evidence="1">
    <location>
        <begin position="175"/>
        <end position="204"/>
    </location>
</feature>
<feature type="transmembrane region" description="Helical" evidence="1">
    <location>
        <begin position="145"/>
        <end position="163"/>
    </location>
</feature>
<feature type="transmembrane region" description="Helical" evidence="1">
    <location>
        <begin position="114"/>
        <end position="133"/>
    </location>
</feature>
<feature type="transmembrane region" description="Helical" evidence="1">
    <location>
        <begin position="87"/>
        <end position="107"/>
    </location>
</feature>
<evidence type="ECO:0008006" key="4">
    <source>
        <dbReference type="Google" id="ProtNLM"/>
    </source>
</evidence>
<dbReference type="EMBL" id="CP157743">
    <property type="protein sequence ID" value="XBS20139.1"/>
    <property type="molecule type" value="Genomic_DNA"/>
</dbReference>
<accession>A0AAU7NT56</accession>
<gene>
    <name evidence="2" type="ORF">Q9L42_017550</name>
</gene>
<feature type="transmembrane region" description="Helical" evidence="1">
    <location>
        <begin position="15"/>
        <end position="38"/>
    </location>
</feature>
<keyword evidence="3" id="KW-1185">Reference proteome</keyword>
<organism evidence="2 3">
    <name type="scientific">Methylomarinum roseum</name>
    <dbReference type="NCBI Taxonomy" id="3067653"/>
    <lineage>
        <taxon>Bacteria</taxon>
        <taxon>Pseudomonadati</taxon>
        <taxon>Pseudomonadota</taxon>
        <taxon>Gammaproteobacteria</taxon>
        <taxon>Methylococcales</taxon>
        <taxon>Methylococcaceae</taxon>
        <taxon>Methylomarinum</taxon>
    </lineage>
</organism>
<evidence type="ECO:0000313" key="3">
    <source>
        <dbReference type="Proteomes" id="UP001225378"/>
    </source>
</evidence>
<dbReference type="KEGG" id="mech:Q9L42_017550"/>
<dbReference type="AlphaFoldDB" id="A0AAU7NT56"/>
<dbReference type="Proteomes" id="UP001225378">
    <property type="component" value="Chromosome"/>
</dbReference>
<protein>
    <recommendedName>
        <fullName evidence="4">Glycosyltransferase RgtA/B/C/D-like domain-containing protein</fullName>
    </recommendedName>
</protein>
<keyword evidence="1" id="KW-0472">Membrane</keyword>
<reference evidence="2 3" key="1">
    <citation type="journal article" date="2024" name="Microbiology">
        <title>Methylomarinum rosea sp. nov., a novel halophilic methanotrophic bacterium from the hypersaline Lake Elton.</title>
        <authorList>
            <person name="Suleimanov R.Z."/>
            <person name="Oshkin I.Y."/>
            <person name="Danilova O.V."/>
            <person name="Suzina N.E."/>
            <person name="Dedysh S.N."/>
        </authorList>
    </citation>
    <scope>NUCLEOTIDE SEQUENCE [LARGE SCALE GENOMIC DNA]</scope>
    <source>
        <strain evidence="2 3">Ch1-1</strain>
    </source>
</reference>
<sequence length="533" mass="60237">MNLLNLIINNRKHSYFLFFLALIISLTFFVGTVPTHIFGHDIFFLLDNGWRVYNGQSPHVDFTSAWGPVTFLITALGMKISGGSIDAVGYGSALYGLIIGLWSYWLCGNRLVPAVRILLCLYLVCLAVAPFPLGVNFKMSSHAMVYNRYGYTLLALILIDIYCFKENKENYKDLLIVGASSGIAIAIALFLKASYFGAAIILTLFSLLSKNISRPYLLGIIASFTITTIFLLYFIQYDIIAILNDLKIAAGARSNSVFINIILIKILYNLPVIFFIILLGIKSHHAEPNKSYSLSFNIIYFCLVILFVDILIISSNQQYLTLPLSIIFSLLLYNNINTLPPPNKNKSPSYFSTIKLHLITPEIIFFLIFFGFDISGLSYGALQKSKDPETFSTKRFSESRISSLILFDNNTEPKTNGSLYTEYINDGIDLIKKNSKPNEKVLAMEMFNPFSYALGRQPAKGGIAAAAFNYTISDKYHPSENKFFGTSDILMVPKRPASPNIFYDGFYKIYQPSIKKKFKLIAESKFWYFYRKK</sequence>
<evidence type="ECO:0000256" key="1">
    <source>
        <dbReference type="SAM" id="Phobius"/>
    </source>
</evidence>
<evidence type="ECO:0000313" key="2">
    <source>
        <dbReference type="EMBL" id="XBS20139.1"/>
    </source>
</evidence>